<name>A0A2Z7DCZ4_9LAMI</name>
<dbReference type="AlphaFoldDB" id="A0A2Z7DCZ4"/>
<accession>A0A2Z7DCZ4</accession>
<evidence type="ECO:0000313" key="1">
    <source>
        <dbReference type="EMBL" id="KZV57759.1"/>
    </source>
</evidence>
<proteinExistence type="predicted"/>
<sequence>MQHAIIDAMKCMRAIKGRIARPVNQLANHLNRASIPRTVYQPEKSSVRDLQSSATTADNRFLSKQPTTGHAKQLNDVVRDTSPLLPTAEQKRYTQNATFQLNKTTSPLQQQLLVTLNNSTTSSLISDWFLKPTAGHSAGTIPHNATADSTTIQQSTSKRLTNTCHVLVNPRTRASAASRFLFKRYCWFSETTTARQHCLHKSAPSLDSANTAGTSWELKSVKTSHNLAQI</sequence>
<dbReference type="EMBL" id="KQ987257">
    <property type="protein sequence ID" value="KZV57759.1"/>
    <property type="molecule type" value="Genomic_DNA"/>
</dbReference>
<dbReference type="Proteomes" id="UP000250235">
    <property type="component" value="Unassembled WGS sequence"/>
</dbReference>
<evidence type="ECO:0000313" key="2">
    <source>
        <dbReference type="Proteomes" id="UP000250235"/>
    </source>
</evidence>
<keyword evidence="2" id="KW-1185">Reference proteome</keyword>
<organism evidence="1 2">
    <name type="scientific">Dorcoceras hygrometricum</name>
    <dbReference type="NCBI Taxonomy" id="472368"/>
    <lineage>
        <taxon>Eukaryota</taxon>
        <taxon>Viridiplantae</taxon>
        <taxon>Streptophyta</taxon>
        <taxon>Embryophyta</taxon>
        <taxon>Tracheophyta</taxon>
        <taxon>Spermatophyta</taxon>
        <taxon>Magnoliopsida</taxon>
        <taxon>eudicotyledons</taxon>
        <taxon>Gunneridae</taxon>
        <taxon>Pentapetalae</taxon>
        <taxon>asterids</taxon>
        <taxon>lamiids</taxon>
        <taxon>Lamiales</taxon>
        <taxon>Gesneriaceae</taxon>
        <taxon>Didymocarpoideae</taxon>
        <taxon>Trichosporeae</taxon>
        <taxon>Loxocarpinae</taxon>
        <taxon>Dorcoceras</taxon>
    </lineage>
</organism>
<gene>
    <name evidence="1" type="ORF">F511_24483</name>
</gene>
<protein>
    <submittedName>
        <fullName evidence="1">Scarecrow-like protein 34</fullName>
    </submittedName>
</protein>
<reference evidence="1 2" key="1">
    <citation type="journal article" date="2015" name="Proc. Natl. Acad. Sci. U.S.A.">
        <title>The resurrection genome of Boea hygrometrica: A blueprint for survival of dehydration.</title>
        <authorList>
            <person name="Xiao L."/>
            <person name="Yang G."/>
            <person name="Zhang L."/>
            <person name="Yang X."/>
            <person name="Zhao S."/>
            <person name="Ji Z."/>
            <person name="Zhou Q."/>
            <person name="Hu M."/>
            <person name="Wang Y."/>
            <person name="Chen M."/>
            <person name="Xu Y."/>
            <person name="Jin H."/>
            <person name="Xiao X."/>
            <person name="Hu G."/>
            <person name="Bao F."/>
            <person name="Hu Y."/>
            <person name="Wan P."/>
            <person name="Li L."/>
            <person name="Deng X."/>
            <person name="Kuang T."/>
            <person name="Xiang C."/>
            <person name="Zhu J.K."/>
            <person name="Oliver M.J."/>
            <person name="He Y."/>
        </authorList>
    </citation>
    <scope>NUCLEOTIDE SEQUENCE [LARGE SCALE GENOMIC DNA]</scope>
    <source>
        <strain evidence="2">cv. XS01</strain>
    </source>
</reference>